<evidence type="ECO:0000256" key="1">
    <source>
        <dbReference type="ARBA" id="ARBA00022722"/>
    </source>
</evidence>
<accession>A0A6G0WWJ4</accession>
<keyword evidence="3" id="KW-0255">Endonuclease</keyword>
<dbReference type="InterPro" id="IPR036397">
    <property type="entry name" value="RNaseH_sf"/>
</dbReference>
<dbReference type="GO" id="GO:0015074">
    <property type="term" value="P:DNA integration"/>
    <property type="evidence" value="ECO:0007669"/>
    <property type="project" value="UniProtKB-KW"/>
</dbReference>
<dbReference type="GO" id="GO:0003676">
    <property type="term" value="F:nucleic acid binding"/>
    <property type="evidence" value="ECO:0007669"/>
    <property type="project" value="InterPro"/>
</dbReference>
<evidence type="ECO:0000256" key="4">
    <source>
        <dbReference type="ARBA" id="ARBA00022801"/>
    </source>
</evidence>
<dbReference type="InterPro" id="IPR001584">
    <property type="entry name" value="Integrase_cat-core"/>
</dbReference>
<dbReference type="Gene3D" id="3.30.420.10">
    <property type="entry name" value="Ribonuclease H-like superfamily/Ribonuclease H"/>
    <property type="match status" value="1"/>
</dbReference>
<dbReference type="VEuPathDB" id="FungiDB:AeMF1_013185"/>
<dbReference type="PANTHER" id="PTHR42648:SF11">
    <property type="entry name" value="TRANSPOSON TY4-P GAG-POL POLYPROTEIN"/>
    <property type="match status" value="1"/>
</dbReference>
<dbReference type="GO" id="GO:0003887">
    <property type="term" value="F:DNA-directed DNA polymerase activity"/>
    <property type="evidence" value="ECO:0007669"/>
    <property type="project" value="UniProtKB-KW"/>
</dbReference>
<evidence type="ECO:0000256" key="11">
    <source>
        <dbReference type="SAM" id="MobiDB-lite"/>
    </source>
</evidence>
<keyword evidence="8" id="KW-0548">Nucleotidyltransferase</keyword>
<evidence type="ECO:0000256" key="7">
    <source>
        <dbReference type="ARBA" id="ARBA00022918"/>
    </source>
</evidence>
<evidence type="ECO:0000256" key="9">
    <source>
        <dbReference type="ARBA" id="ARBA00023172"/>
    </source>
</evidence>
<evidence type="ECO:0000313" key="14">
    <source>
        <dbReference type="Proteomes" id="UP000481153"/>
    </source>
</evidence>
<evidence type="ECO:0000256" key="8">
    <source>
        <dbReference type="ARBA" id="ARBA00022932"/>
    </source>
</evidence>
<evidence type="ECO:0000256" key="10">
    <source>
        <dbReference type="ARBA" id="ARBA00023268"/>
    </source>
</evidence>
<keyword evidence="10" id="KW-0511">Multifunctional enzyme</keyword>
<evidence type="ECO:0000256" key="6">
    <source>
        <dbReference type="ARBA" id="ARBA00022908"/>
    </source>
</evidence>
<dbReference type="Pfam" id="PF07727">
    <property type="entry name" value="RVT_2"/>
    <property type="match status" value="1"/>
</dbReference>
<keyword evidence="14" id="KW-1185">Reference proteome</keyword>
<keyword evidence="9" id="KW-0233">DNA recombination</keyword>
<keyword evidence="7" id="KW-0695">RNA-directed DNA polymerase</keyword>
<dbReference type="GO" id="GO:0003964">
    <property type="term" value="F:RNA-directed DNA polymerase activity"/>
    <property type="evidence" value="ECO:0007669"/>
    <property type="project" value="UniProtKB-KW"/>
</dbReference>
<sequence>MVYQPQRTLQEWHVALGHLNKPAIIKMVSDSLPEHMIVTRREHDLKEPCLECAIGKQTRSKQPTQDTSDSSPTEEIGGVIASDVAGKITPTDRYGHKYFVNYVGHASGFVMTYPMKKKSEQASKAMEFLAEFETSFGTKVKIFRSDRGGEYLSEKFTTYLATKGIRHQLTERNSSASNGKAERMHRALLNATRTMLFACDLPAKFWSHALAYATYLRNRSPSKANAEMQSPLAILTGKPPSLSHAIPFGATCPVRIESTSKGIKRRAEIGRVLGVNAQSKAYDIWVTRIGKVITSKDIQNVGRPRNRTITTEDEQLLTEMSKQTDEEAPTKTADALKRSQTKLKKLEAIAKDHERKSPEPRRLDRIHKMQLAYGGHVALVMTIADPKTPEEALSGPNANMWRDAMIAEIENLIENGTWQLVDRPTDTNIVSNKWAFKVKYDSNGDVEKFKARLVARGFSQQYGVDYTETFSPVIKLQSVRLILAIGTYFNEELEHLDVPQAYVKAGLDTDVYMEIPALVPGDPATQALKLIKSLYGSKQSGMQT</sequence>
<keyword evidence="2" id="KW-0479">Metal-binding</keyword>
<dbReference type="InterPro" id="IPR012337">
    <property type="entry name" value="RNaseH-like_sf"/>
</dbReference>
<keyword evidence="8" id="KW-0808">Transferase</keyword>
<feature type="region of interest" description="Disordered" evidence="11">
    <location>
        <begin position="54"/>
        <end position="78"/>
    </location>
</feature>
<comment type="caution">
    <text evidence="13">The sequence shown here is derived from an EMBL/GenBank/DDBJ whole genome shotgun (WGS) entry which is preliminary data.</text>
</comment>
<dbReference type="GO" id="GO:0016787">
    <property type="term" value="F:hydrolase activity"/>
    <property type="evidence" value="ECO:0007669"/>
    <property type="project" value="UniProtKB-KW"/>
</dbReference>
<gene>
    <name evidence="13" type="ORF">Ae201684_010946</name>
</gene>
<dbReference type="GO" id="GO:0006310">
    <property type="term" value="P:DNA recombination"/>
    <property type="evidence" value="ECO:0007669"/>
    <property type="project" value="UniProtKB-KW"/>
</dbReference>
<dbReference type="SUPFAM" id="SSF53098">
    <property type="entry name" value="Ribonuclease H-like"/>
    <property type="match status" value="1"/>
</dbReference>
<dbReference type="GO" id="GO:0046872">
    <property type="term" value="F:metal ion binding"/>
    <property type="evidence" value="ECO:0007669"/>
    <property type="project" value="UniProtKB-KW"/>
</dbReference>
<evidence type="ECO:0000256" key="2">
    <source>
        <dbReference type="ARBA" id="ARBA00022723"/>
    </source>
</evidence>
<dbReference type="EMBL" id="VJMJ01000139">
    <property type="protein sequence ID" value="KAF0731845.1"/>
    <property type="molecule type" value="Genomic_DNA"/>
</dbReference>
<keyword evidence="8" id="KW-0239">DNA-directed DNA polymerase</keyword>
<reference evidence="13 14" key="1">
    <citation type="submission" date="2019-07" db="EMBL/GenBank/DDBJ databases">
        <title>Genomics analysis of Aphanomyces spp. identifies a new class of oomycete effector associated with host adaptation.</title>
        <authorList>
            <person name="Gaulin E."/>
        </authorList>
    </citation>
    <scope>NUCLEOTIDE SEQUENCE [LARGE SCALE GENOMIC DNA]</scope>
    <source>
        <strain evidence="13 14">ATCC 201684</strain>
    </source>
</reference>
<keyword evidence="1" id="KW-0540">Nuclease</keyword>
<name>A0A6G0WWJ4_9STRA</name>
<keyword evidence="4" id="KW-0378">Hydrolase</keyword>
<evidence type="ECO:0000256" key="3">
    <source>
        <dbReference type="ARBA" id="ARBA00022759"/>
    </source>
</evidence>
<evidence type="ECO:0000259" key="12">
    <source>
        <dbReference type="PROSITE" id="PS50994"/>
    </source>
</evidence>
<evidence type="ECO:0000256" key="5">
    <source>
        <dbReference type="ARBA" id="ARBA00022842"/>
    </source>
</evidence>
<dbReference type="Proteomes" id="UP000481153">
    <property type="component" value="Unassembled WGS sequence"/>
</dbReference>
<dbReference type="GO" id="GO:0004519">
    <property type="term" value="F:endonuclease activity"/>
    <property type="evidence" value="ECO:0007669"/>
    <property type="project" value="UniProtKB-KW"/>
</dbReference>
<dbReference type="PANTHER" id="PTHR42648">
    <property type="entry name" value="TRANSPOSASE, PUTATIVE-RELATED"/>
    <property type="match status" value="1"/>
</dbReference>
<dbReference type="InterPro" id="IPR013103">
    <property type="entry name" value="RVT_2"/>
</dbReference>
<evidence type="ECO:0000313" key="13">
    <source>
        <dbReference type="EMBL" id="KAF0731845.1"/>
    </source>
</evidence>
<dbReference type="InterPro" id="IPR039537">
    <property type="entry name" value="Retrotran_Ty1/copia-like"/>
</dbReference>
<proteinExistence type="predicted"/>
<feature type="domain" description="Integrase catalytic" evidence="12">
    <location>
        <begin position="68"/>
        <end position="239"/>
    </location>
</feature>
<dbReference type="PROSITE" id="PS50994">
    <property type="entry name" value="INTEGRASE"/>
    <property type="match status" value="1"/>
</dbReference>
<organism evidence="13 14">
    <name type="scientific">Aphanomyces euteiches</name>
    <dbReference type="NCBI Taxonomy" id="100861"/>
    <lineage>
        <taxon>Eukaryota</taxon>
        <taxon>Sar</taxon>
        <taxon>Stramenopiles</taxon>
        <taxon>Oomycota</taxon>
        <taxon>Saprolegniomycetes</taxon>
        <taxon>Saprolegniales</taxon>
        <taxon>Verrucalvaceae</taxon>
        <taxon>Aphanomyces</taxon>
    </lineage>
</organism>
<dbReference type="Pfam" id="PF00665">
    <property type="entry name" value="rve"/>
    <property type="match status" value="1"/>
</dbReference>
<feature type="compositionally biased region" description="Polar residues" evidence="11">
    <location>
        <begin position="60"/>
        <end position="73"/>
    </location>
</feature>
<protein>
    <recommendedName>
        <fullName evidence="12">Integrase catalytic domain-containing protein</fullName>
    </recommendedName>
</protein>
<keyword evidence="5" id="KW-0460">Magnesium</keyword>
<keyword evidence="6" id="KW-0229">DNA integration</keyword>
<dbReference type="AlphaFoldDB" id="A0A6G0WWJ4"/>